<dbReference type="InterPro" id="IPR036249">
    <property type="entry name" value="Thioredoxin-like_sf"/>
</dbReference>
<dbReference type="GO" id="GO:0015036">
    <property type="term" value="F:disulfide oxidoreductase activity"/>
    <property type="evidence" value="ECO:0007669"/>
    <property type="project" value="UniProtKB-ARBA"/>
</dbReference>
<dbReference type="Pfam" id="PF00462">
    <property type="entry name" value="Glutaredoxin"/>
    <property type="match status" value="1"/>
</dbReference>
<sequence>MSLLRLGQALRSPRASLLSSSTSLASTRVLASPSSIARLGLLHRSLTTEARQKIDNVVQSNPLVLFMKGTPDMPQCGFSRAVVQILQVQGVDLSKIKAFNCLEDQELREGIKVYSEWPTIPQLYVKGEFVGGCDIVLGMHQSGELEKLLAEHNLVDEPLPTQGA</sequence>
<dbReference type="InterPro" id="IPR004480">
    <property type="entry name" value="Monothiol_GRX-rel"/>
</dbReference>
<dbReference type="CDD" id="cd03028">
    <property type="entry name" value="GRX_PICOT_like"/>
    <property type="match status" value="1"/>
</dbReference>
<keyword evidence="2" id="KW-0479">Metal-binding</keyword>
<dbReference type="PANTHER" id="PTHR10293">
    <property type="entry name" value="GLUTAREDOXIN FAMILY MEMBER"/>
    <property type="match status" value="1"/>
</dbReference>
<evidence type="ECO:0000256" key="1">
    <source>
        <dbReference type="ARBA" id="ARBA00022714"/>
    </source>
</evidence>
<dbReference type="FunFam" id="3.40.30.10:FF:000005">
    <property type="entry name" value="Glutaredoxin 5"/>
    <property type="match status" value="1"/>
</dbReference>
<protein>
    <recommendedName>
        <fullName evidence="6">Monothiol glutaredoxin-5, mitochondrial</fullName>
    </recommendedName>
</protein>
<keyword evidence="1" id="KW-0001">2Fe-2S</keyword>
<evidence type="ECO:0000259" key="7">
    <source>
        <dbReference type="Pfam" id="PF00462"/>
    </source>
</evidence>
<dbReference type="STRING" id="289078.A0A2X0K6M7"/>
<keyword evidence="4" id="KW-0411">Iron-sulfur</keyword>
<gene>
    <name evidence="8" type="ORF">BZ3500_MVSOF-1268-A1-R1_CHR2-3G05215</name>
</gene>
<evidence type="ECO:0000256" key="4">
    <source>
        <dbReference type="ARBA" id="ARBA00023014"/>
    </source>
</evidence>
<dbReference type="Gene3D" id="3.40.30.10">
    <property type="entry name" value="Glutaredoxin"/>
    <property type="match status" value="1"/>
</dbReference>
<dbReference type="Proteomes" id="UP000249723">
    <property type="component" value="Unassembled WGS sequence"/>
</dbReference>
<dbReference type="PANTHER" id="PTHR10293:SF16">
    <property type="entry name" value="GLUTAREDOXIN-RELATED PROTEIN 5, MITOCHONDRIAL"/>
    <property type="match status" value="1"/>
</dbReference>
<dbReference type="OrthoDB" id="415696at2759"/>
<evidence type="ECO:0000256" key="3">
    <source>
        <dbReference type="ARBA" id="ARBA00023004"/>
    </source>
</evidence>
<dbReference type="EMBL" id="FMWP01000011">
    <property type="protein sequence ID" value="SCZ87747.1"/>
    <property type="molecule type" value="Genomic_DNA"/>
</dbReference>
<proteinExistence type="predicted"/>
<dbReference type="InterPro" id="IPR002109">
    <property type="entry name" value="Glutaredoxin"/>
</dbReference>
<dbReference type="NCBIfam" id="TIGR00365">
    <property type="entry name" value="Grx4 family monothiol glutaredoxin"/>
    <property type="match status" value="1"/>
</dbReference>
<dbReference type="GO" id="GO:0046872">
    <property type="term" value="F:metal ion binding"/>
    <property type="evidence" value="ECO:0007669"/>
    <property type="project" value="UniProtKB-KW"/>
</dbReference>
<dbReference type="GO" id="GO:0005759">
    <property type="term" value="C:mitochondrial matrix"/>
    <property type="evidence" value="ECO:0007669"/>
    <property type="project" value="TreeGrafter"/>
</dbReference>
<keyword evidence="3" id="KW-0408">Iron</keyword>
<dbReference type="GO" id="GO:0051537">
    <property type="term" value="F:2 iron, 2 sulfur cluster binding"/>
    <property type="evidence" value="ECO:0007669"/>
    <property type="project" value="UniProtKB-KW"/>
</dbReference>
<reference evidence="9" key="1">
    <citation type="submission" date="2016-10" db="EMBL/GenBank/DDBJ databases">
        <authorList>
            <person name="Jeantristanb JTB J.-T."/>
            <person name="Ricardo R."/>
        </authorList>
    </citation>
    <scope>NUCLEOTIDE SEQUENCE [LARGE SCALE GENOMIC DNA]</scope>
</reference>
<evidence type="ECO:0000313" key="8">
    <source>
        <dbReference type="EMBL" id="SCZ87747.1"/>
    </source>
</evidence>
<evidence type="ECO:0000256" key="2">
    <source>
        <dbReference type="ARBA" id="ARBA00022723"/>
    </source>
</evidence>
<dbReference type="AlphaFoldDB" id="A0A2X0K6M7"/>
<evidence type="ECO:0000256" key="5">
    <source>
        <dbReference type="ARBA" id="ARBA00023284"/>
    </source>
</evidence>
<dbReference type="InterPro" id="IPR033658">
    <property type="entry name" value="GRX_PICOT-like"/>
</dbReference>
<accession>A0A2X0K6M7</accession>
<organism evidence="8 9">
    <name type="scientific">Microbotryum saponariae</name>
    <dbReference type="NCBI Taxonomy" id="289078"/>
    <lineage>
        <taxon>Eukaryota</taxon>
        <taxon>Fungi</taxon>
        <taxon>Dikarya</taxon>
        <taxon>Basidiomycota</taxon>
        <taxon>Pucciniomycotina</taxon>
        <taxon>Microbotryomycetes</taxon>
        <taxon>Microbotryales</taxon>
        <taxon>Microbotryaceae</taxon>
        <taxon>Microbotryum</taxon>
    </lineage>
</organism>
<dbReference type="SUPFAM" id="SSF52833">
    <property type="entry name" value="Thioredoxin-like"/>
    <property type="match status" value="1"/>
</dbReference>
<keyword evidence="9" id="KW-1185">Reference proteome</keyword>
<evidence type="ECO:0000313" key="9">
    <source>
        <dbReference type="Proteomes" id="UP000249723"/>
    </source>
</evidence>
<keyword evidence="5" id="KW-0676">Redox-active center</keyword>
<dbReference type="GO" id="GO:0044571">
    <property type="term" value="P:[2Fe-2S] cluster assembly"/>
    <property type="evidence" value="ECO:0007669"/>
    <property type="project" value="UniProtKB-ARBA"/>
</dbReference>
<name>A0A2X0K6M7_9BASI</name>
<feature type="domain" description="Glutaredoxin" evidence="7">
    <location>
        <begin position="64"/>
        <end position="130"/>
    </location>
</feature>
<evidence type="ECO:0000256" key="6">
    <source>
        <dbReference type="ARBA" id="ARBA00067618"/>
    </source>
</evidence>
<dbReference type="PROSITE" id="PS51354">
    <property type="entry name" value="GLUTAREDOXIN_2"/>
    <property type="match status" value="1"/>
</dbReference>